<reference evidence="1" key="1">
    <citation type="submission" date="2017-05" db="UniProtKB">
        <authorList>
            <consortium name="EnsemblMetazoa"/>
        </authorList>
    </citation>
    <scope>IDENTIFICATION</scope>
</reference>
<proteinExistence type="predicted"/>
<dbReference type="InParanoid" id="A0A1X7TXR4"/>
<dbReference type="EnsemblMetazoa" id="Aqu2.1.20179_001">
    <property type="protein sequence ID" value="Aqu2.1.20179_001"/>
    <property type="gene ID" value="Aqu2.1.20179"/>
</dbReference>
<evidence type="ECO:0000313" key="1">
    <source>
        <dbReference type="EnsemblMetazoa" id="Aqu2.1.20179_001"/>
    </source>
</evidence>
<accession>A0A1X7TXR4</accession>
<organism evidence="1">
    <name type="scientific">Amphimedon queenslandica</name>
    <name type="common">Sponge</name>
    <dbReference type="NCBI Taxonomy" id="400682"/>
    <lineage>
        <taxon>Eukaryota</taxon>
        <taxon>Metazoa</taxon>
        <taxon>Porifera</taxon>
        <taxon>Demospongiae</taxon>
        <taxon>Heteroscleromorpha</taxon>
        <taxon>Haplosclerida</taxon>
        <taxon>Niphatidae</taxon>
        <taxon>Amphimedon</taxon>
    </lineage>
</organism>
<dbReference type="AlphaFoldDB" id="A0A1X7TXR4"/>
<sequence length="235" mass="26993">MASKNKQLRKGRRMIPPFTRLPLGLPSGQLIPKYFNNYYPLPYQPLHTSPAHNQHYPAYHYNPYHYHTGPFIGPAGQYFDPSGSYPSPHHSYYQPEVSPQWIQAALLNPMIPYYHHHPTSLQYPIHNVHSDDHWDTPHITELSPPDTPPVQYRAVGVQADRGNTPGEAEADDGLRERVKGKTSKLLDQVLFQKLIDRSIRTVSQPEIDNKVKTTSINIMNKLIFEELLRRIASTD</sequence>
<name>A0A1X7TXR4_AMPQE</name>
<protein>
    <submittedName>
        <fullName evidence="1">Uncharacterized protein</fullName>
    </submittedName>
</protein>